<evidence type="ECO:0000256" key="1">
    <source>
        <dbReference type="SAM" id="MobiDB-lite"/>
    </source>
</evidence>
<dbReference type="Proteomes" id="UP000032142">
    <property type="component" value="Unassembled WGS sequence"/>
</dbReference>
<organism evidence="2 3">
    <name type="scientific">Gossypium arboreum</name>
    <name type="common">Tree cotton</name>
    <name type="synonym">Gossypium nanking</name>
    <dbReference type="NCBI Taxonomy" id="29729"/>
    <lineage>
        <taxon>Eukaryota</taxon>
        <taxon>Viridiplantae</taxon>
        <taxon>Streptophyta</taxon>
        <taxon>Embryophyta</taxon>
        <taxon>Tracheophyta</taxon>
        <taxon>Spermatophyta</taxon>
        <taxon>Magnoliopsida</taxon>
        <taxon>eudicotyledons</taxon>
        <taxon>Gunneridae</taxon>
        <taxon>Pentapetalae</taxon>
        <taxon>rosids</taxon>
        <taxon>malvids</taxon>
        <taxon>Malvales</taxon>
        <taxon>Malvaceae</taxon>
        <taxon>Malvoideae</taxon>
        <taxon>Gossypium</taxon>
    </lineage>
</organism>
<feature type="compositionally biased region" description="Basic and acidic residues" evidence="1">
    <location>
        <begin position="22"/>
        <end position="37"/>
    </location>
</feature>
<feature type="region of interest" description="Disordered" evidence="1">
    <location>
        <begin position="1"/>
        <end position="48"/>
    </location>
</feature>
<dbReference type="EMBL" id="JRRC01442566">
    <property type="protein sequence ID" value="KHG06048.1"/>
    <property type="molecule type" value="Genomic_DNA"/>
</dbReference>
<dbReference type="AlphaFoldDB" id="A0A0B0MV97"/>
<accession>A0A0B0MV97</accession>
<proteinExistence type="predicted"/>
<keyword evidence="3" id="KW-1185">Reference proteome</keyword>
<name>A0A0B0MV97_GOSAR</name>
<protein>
    <submittedName>
        <fullName evidence="2">Uncharacterized protein</fullName>
    </submittedName>
</protein>
<comment type="caution">
    <text evidence="2">The sequence shown here is derived from an EMBL/GenBank/DDBJ whole genome shotgun (WGS) entry which is preliminary data.</text>
</comment>
<evidence type="ECO:0000313" key="3">
    <source>
        <dbReference type="Proteomes" id="UP000032142"/>
    </source>
</evidence>
<evidence type="ECO:0000313" key="2">
    <source>
        <dbReference type="EMBL" id="KHG06048.1"/>
    </source>
</evidence>
<sequence>MDPRGKSTRPGIPHTGVSHGSVHLERSKHDLHKRVPAEPKYSPIRKRPLLRALRHSKAYLNT</sequence>
<reference evidence="3" key="1">
    <citation type="submission" date="2014-09" db="EMBL/GenBank/DDBJ databases">
        <authorList>
            <person name="Mudge J."/>
            <person name="Ramaraj T."/>
            <person name="Lindquist I.E."/>
            <person name="Bharti A.K."/>
            <person name="Sundararajan A."/>
            <person name="Cameron C.T."/>
            <person name="Woodward J.E."/>
            <person name="May G.D."/>
            <person name="Brubaker C."/>
            <person name="Broadhvest J."/>
            <person name="Wilkins T.A."/>
        </authorList>
    </citation>
    <scope>NUCLEOTIDE SEQUENCE</scope>
    <source>
        <strain evidence="3">cv. AKA8401</strain>
    </source>
</reference>
<gene>
    <name evidence="2" type="ORF">F383_32269</name>
</gene>